<dbReference type="EMBL" id="MN739823">
    <property type="protein sequence ID" value="QHT27470.1"/>
    <property type="molecule type" value="Genomic_DNA"/>
</dbReference>
<organism evidence="1">
    <name type="scientific">viral metagenome</name>
    <dbReference type="NCBI Taxonomy" id="1070528"/>
    <lineage>
        <taxon>unclassified sequences</taxon>
        <taxon>metagenomes</taxon>
        <taxon>organismal metagenomes</taxon>
    </lineage>
</organism>
<accession>A0A6C0EGD3</accession>
<evidence type="ECO:0000313" key="1">
    <source>
        <dbReference type="EMBL" id="QHT27470.1"/>
    </source>
</evidence>
<reference evidence="1" key="1">
    <citation type="journal article" date="2020" name="Nature">
        <title>Giant virus diversity and host interactions through global metagenomics.</title>
        <authorList>
            <person name="Schulz F."/>
            <person name="Roux S."/>
            <person name="Paez-Espino D."/>
            <person name="Jungbluth S."/>
            <person name="Walsh D.A."/>
            <person name="Denef V.J."/>
            <person name="McMahon K.D."/>
            <person name="Konstantinidis K.T."/>
            <person name="Eloe-Fadrosh E.A."/>
            <person name="Kyrpides N.C."/>
            <person name="Woyke T."/>
        </authorList>
    </citation>
    <scope>NUCLEOTIDE SEQUENCE</scope>
    <source>
        <strain evidence="1">GVMAG-M-3300023179-33</strain>
    </source>
</reference>
<protein>
    <submittedName>
        <fullName evidence="1">Uncharacterized protein</fullName>
    </submittedName>
</protein>
<dbReference type="AlphaFoldDB" id="A0A6C0EGD3"/>
<proteinExistence type="predicted"/>
<sequence>MKNINIFIVKSVLIEIVESSAVYYIKMFI</sequence>
<name>A0A6C0EGD3_9ZZZZ</name>